<evidence type="ECO:0000256" key="2">
    <source>
        <dbReference type="ARBA" id="ARBA00022692"/>
    </source>
</evidence>
<dbReference type="STRING" id="84645.A0A498LTJ3"/>
<dbReference type="SUPFAM" id="SSF52091">
    <property type="entry name" value="SpoIIaa-like"/>
    <property type="match status" value="1"/>
</dbReference>
<dbReference type="Proteomes" id="UP000290572">
    <property type="component" value="Unassembled WGS sequence"/>
</dbReference>
<feature type="domain" description="STAS" evidence="6">
    <location>
        <begin position="319"/>
        <end position="480"/>
    </location>
</feature>
<accession>A0A498LTJ3</accession>
<comment type="subcellular location">
    <subcellularLocation>
        <location evidence="1">Membrane</location>
        <topology evidence="1">Multi-pass membrane protein</topology>
    </subcellularLocation>
</comment>
<dbReference type="Pfam" id="PF01740">
    <property type="entry name" value="STAS"/>
    <property type="match status" value="1"/>
</dbReference>
<proteinExistence type="predicted"/>
<dbReference type="Pfam" id="PF00916">
    <property type="entry name" value="Sulfate_transp"/>
    <property type="match status" value="1"/>
</dbReference>
<evidence type="ECO:0000256" key="1">
    <source>
        <dbReference type="ARBA" id="ARBA00004141"/>
    </source>
</evidence>
<protein>
    <submittedName>
        <fullName evidence="7">Solute carrier family 26 member 10-like protein</fullName>
    </submittedName>
</protein>
<feature type="transmembrane region" description="Helical" evidence="5">
    <location>
        <begin position="92"/>
        <end position="116"/>
    </location>
</feature>
<dbReference type="CDD" id="cd07042">
    <property type="entry name" value="STAS_SulP_like_sulfate_transporter"/>
    <property type="match status" value="1"/>
</dbReference>
<feature type="transmembrane region" description="Helical" evidence="5">
    <location>
        <begin position="169"/>
        <end position="189"/>
    </location>
</feature>
<evidence type="ECO:0000259" key="6">
    <source>
        <dbReference type="PROSITE" id="PS50801"/>
    </source>
</evidence>
<dbReference type="AlphaFoldDB" id="A0A498LTJ3"/>
<dbReference type="InterPro" id="IPR001902">
    <property type="entry name" value="SLC26A/SulP_fam"/>
</dbReference>
<dbReference type="GO" id="GO:0055085">
    <property type="term" value="P:transmembrane transport"/>
    <property type="evidence" value="ECO:0007669"/>
    <property type="project" value="InterPro"/>
</dbReference>
<name>A0A498LTJ3_LABRO</name>
<dbReference type="InterPro" id="IPR036513">
    <property type="entry name" value="STAS_dom_sf"/>
</dbReference>
<evidence type="ECO:0000313" key="8">
    <source>
        <dbReference type="Proteomes" id="UP000290572"/>
    </source>
</evidence>
<dbReference type="EMBL" id="QBIY01013106">
    <property type="protein sequence ID" value="RXN11778.1"/>
    <property type="molecule type" value="Genomic_DNA"/>
</dbReference>
<evidence type="ECO:0000256" key="4">
    <source>
        <dbReference type="ARBA" id="ARBA00023136"/>
    </source>
</evidence>
<evidence type="ECO:0000256" key="3">
    <source>
        <dbReference type="ARBA" id="ARBA00022989"/>
    </source>
</evidence>
<keyword evidence="3 5" id="KW-1133">Transmembrane helix</keyword>
<dbReference type="InterPro" id="IPR011547">
    <property type="entry name" value="SLC26A/SulP_dom"/>
</dbReference>
<keyword evidence="2 5" id="KW-0812">Transmembrane</keyword>
<feature type="transmembrane region" description="Helical" evidence="5">
    <location>
        <begin position="70"/>
        <end position="86"/>
    </location>
</feature>
<comment type="caution">
    <text evidence="7">The sequence shown here is derived from an EMBL/GenBank/DDBJ whole genome shotgun (WGS) entry which is preliminary data.</text>
</comment>
<organism evidence="7 8">
    <name type="scientific">Labeo rohita</name>
    <name type="common">Indian major carp</name>
    <name type="synonym">Cyprinus rohita</name>
    <dbReference type="NCBI Taxonomy" id="84645"/>
    <lineage>
        <taxon>Eukaryota</taxon>
        <taxon>Metazoa</taxon>
        <taxon>Chordata</taxon>
        <taxon>Craniata</taxon>
        <taxon>Vertebrata</taxon>
        <taxon>Euteleostomi</taxon>
        <taxon>Actinopterygii</taxon>
        <taxon>Neopterygii</taxon>
        <taxon>Teleostei</taxon>
        <taxon>Ostariophysi</taxon>
        <taxon>Cypriniformes</taxon>
        <taxon>Cyprinidae</taxon>
        <taxon>Labeoninae</taxon>
        <taxon>Labeonini</taxon>
        <taxon>Labeo</taxon>
    </lineage>
</organism>
<dbReference type="InterPro" id="IPR002645">
    <property type="entry name" value="STAS_dom"/>
</dbReference>
<keyword evidence="4 5" id="KW-0472">Membrane</keyword>
<dbReference type="Gene3D" id="3.30.750.24">
    <property type="entry name" value="STAS domain"/>
    <property type="match status" value="1"/>
</dbReference>
<reference evidence="7 8" key="1">
    <citation type="submission" date="2018-03" db="EMBL/GenBank/DDBJ databases">
        <title>Draft genome sequence of Rohu Carp (Labeo rohita).</title>
        <authorList>
            <person name="Das P."/>
            <person name="Kushwaha B."/>
            <person name="Joshi C.G."/>
            <person name="Kumar D."/>
            <person name="Nagpure N.S."/>
            <person name="Sahoo L."/>
            <person name="Das S.P."/>
            <person name="Bit A."/>
            <person name="Patnaik S."/>
            <person name="Meher P.K."/>
            <person name="Jayasankar P."/>
            <person name="Koringa P.G."/>
            <person name="Patel N.V."/>
            <person name="Hinsu A.T."/>
            <person name="Kumar R."/>
            <person name="Pandey M."/>
            <person name="Agarwal S."/>
            <person name="Srivastava S."/>
            <person name="Singh M."/>
            <person name="Iquebal M.A."/>
            <person name="Jaiswal S."/>
            <person name="Angadi U.B."/>
            <person name="Kumar N."/>
            <person name="Raza M."/>
            <person name="Shah T.M."/>
            <person name="Rai A."/>
            <person name="Jena J.K."/>
        </authorList>
    </citation>
    <scope>NUCLEOTIDE SEQUENCE [LARGE SCALE GENOMIC DNA]</scope>
    <source>
        <strain evidence="7">DASCIFA01</strain>
        <tissue evidence="7">Testis</tissue>
    </source>
</reference>
<gene>
    <name evidence="7" type="ORF">ROHU_037291</name>
</gene>
<keyword evidence="8" id="KW-1185">Reference proteome</keyword>
<dbReference type="GO" id="GO:0016020">
    <property type="term" value="C:membrane"/>
    <property type="evidence" value="ECO:0007669"/>
    <property type="project" value="UniProtKB-SubCell"/>
</dbReference>
<dbReference type="PROSITE" id="PS50801">
    <property type="entry name" value="STAS"/>
    <property type="match status" value="1"/>
</dbReference>
<evidence type="ECO:0000256" key="5">
    <source>
        <dbReference type="SAM" id="Phobius"/>
    </source>
</evidence>
<evidence type="ECO:0000313" key="7">
    <source>
        <dbReference type="EMBL" id="RXN11778.1"/>
    </source>
</evidence>
<dbReference type="PANTHER" id="PTHR11814">
    <property type="entry name" value="SULFATE TRANSPORTER"/>
    <property type="match status" value="1"/>
</dbReference>
<sequence length="539" mass="59611">MSASVAVYRNIYTEDRFRQTYGTEDRSGGRERLRDRLAQRCSCSQVDCLHLVKKRLPVCSWLPKYKLKKWLLGDIIAGLTVGIVHIPQGMAFALLTSVAPVYGLYTSFFPVVLYMLFGTGHHVSTGTFAVLSLMTGSVVEQLVPIPLTLNSSSPEAAEFEAQRIGVASAVAFLSGIMMLCMCGLQLGFLSTYLSEPIVKAFTSAAAFHVTVSQLQSMLGLRLPRFAGAFSLFKTLASVMENVPHTNLAELVISLLCLAVLVPVKEVNSRFRERLRTPIPVEIITELLAHGISNTVSSLFTCFPNSATLATTNILDSAGGHTQCYEVPGVKILTYNGPIYYGNRSFFKADMAQLLGLTPERIRSREKALKAIEKREREAINSVEQGVTDSSFSSKNDLFRSEMAEGEVQAVLIDCSSVIFVDVAGARLFTQMCMECQKIGVRIYLANCNESVLKILTSSGLMNYMNPQHIFVTVHDAVVYIQQQREKPPENNTTTTPRRTPVFSLKLKKYYTNWLNGKQPTLLVHRTAQLPLLAGISQPH</sequence>